<accession>A0ABU0LFP4</accession>
<comment type="caution">
    <text evidence="1">The sequence shown here is derived from an EMBL/GenBank/DDBJ whole genome shotgun (WGS) entry which is preliminary data.</text>
</comment>
<organism evidence="1 2">
    <name type="scientific">Xanthobacter agilis</name>
    <dbReference type="NCBI Taxonomy" id="47492"/>
    <lineage>
        <taxon>Bacteria</taxon>
        <taxon>Pseudomonadati</taxon>
        <taxon>Pseudomonadota</taxon>
        <taxon>Alphaproteobacteria</taxon>
        <taxon>Hyphomicrobiales</taxon>
        <taxon>Xanthobacteraceae</taxon>
        <taxon>Xanthobacter</taxon>
    </lineage>
</organism>
<gene>
    <name evidence="1" type="ORF">QOZ94_002764</name>
</gene>
<dbReference type="EMBL" id="JAUSVY010000006">
    <property type="protein sequence ID" value="MDQ0505960.1"/>
    <property type="molecule type" value="Genomic_DNA"/>
</dbReference>
<evidence type="ECO:0000313" key="2">
    <source>
        <dbReference type="Proteomes" id="UP001241747"/>
    </source>
</evidence>
<reference evidence="1 2" key="1">
    <citation type="submission" date="2023-07" db="EMBL/GenBank/DDBJ databases">
        <title>Genomic Encyclopedia of Type Strains, Phase IV (KMG-IV): sequencing the most valuable type-strain genomes for metagenomic binning, comparative biology and taxonomic classification.</title>
        <authorList>
            <person name="Goeker M."/>
        </authorList>
    </citation>
    <scope>NUCLEOTIDE SEQUENCE [LARGE SCALE GENOMIC DNA]</scope>
    <source>
        <strain evidence="1 2">DSM 3770</strain>
    </source>
</reference>
<dbReference type="Proteomes" id="UP001241747">
    <property type="component" value="Unassembled WGS sequence"/>
</dbReference>
<protein>
    <submittedName>
        <fullName evidence="1">Uncharacterized protein</fullName>
    </submittedName>
</protein>
<name>A0ABU0LFP4_XANAG</name>
<keyword evidence="2" id="KW-1185">Reference proteome</keyword>
<evidence type="ECO:0000313" key="1">
    <source>
        <dbReference type="EMBL" id="MDQ0505960.1"/>
    </source>
</evidence>
<proteinExistence type="predicted"/>
<dbReference type="RefSeq" id="WP_237347714.1">
    <property type="nucleotide sequence ID" value="NZ_JABWGX010000048.1"/>
</dbReference>
<sequence length="105" mass="11229">MSVDEPRDAHYALLRSTLDAAFEQASAGKGRERHANGRPFDRQPIMEIGRMVGPGYATGQAMKKSQEALGMLSRGERDAAVRELLGAIIYTAAAVLLIEEGAANG</sequence>